<dbReference type="PROSITE" id="PS51819">
    <property type="entry name" value="VOC"/>
    <property type="match status" value="1"/>
</dbReference>
<keyword evidence="3" id="KW-0175">Coiled coil</keyword>
<feature type="coiled-coil region" evidence="3">
    <location>
        <begin position="3"/>
        <end position="30"/>
    </location>
</feature>
<comment type="caution">
    <text evidence="6">The sequence shown here is derived from an EMBL/GenBank/DDBJ whole genome shotgun (WGS) entry which is preliminary data.</text>
</comment>
<sequence>MTEADAIERLEAMRAQLDRIDAELMELLGRRFRTIRKVAEHKRLTGISVMQPSRVAEVFATRLQQARKAGLDPKLVERLWTTIITHACQVENQVGGIEGGELLFQGVSLDHARIEVDDLDAACEMICTRLSFSRVKPQGTEIQGRGAAILKGGDVTLLVSERAAPSAGDAPPACLAIQVHKLAPTVAELRRRGNSVEVRPGTGSGIGMASVCLVPPAHLEVHYVERAPGASPMPQDLDGRVLPAREDLGGKA</sequence>
<dbReference type="InterPro" id="IPR002701">
    <property type="entry name" value="CM_II_prokaryot"/>
</dbReference>
<reference evidence="6" key="1">
    <citation type="submission" date="2022-12" db="EMBL/GenBank/DDBJ databases">
        <title>Paracoccus sp. EF6 isolated from a lake water.</title>
        <authorList>
            <person name="Liu H."/>
        </authorList>
    </citation>
    <scope>NUCLEOTIDE SEQUENCE</scope>
    <source>
        <strain evidence="6">EF6</strain>
    </source>
</reference>
<dbReference type="PROSITE" id="PS51168">
    <property type="entry name" value="CHORISMATE_MUT_2"/>
    <property type="match status" value="1"/>
</dbReference>
<keyword evidence="2" id="KW-0413">Isomerase</keyword>
<evidence type="ECO:0000313" key="7">
    <source>
        <dbReference type="Proteomes" id="UP001149822"/>
    </source>
</evidence>
<dbReference type="InterPro" id="IPR051331">
    <property type="entry name" value="Chorismate_mutase-related"/>
</dbReference>
<dbReference type="SUPFAM" id="SSF54593">
    <property type="entry name" value="Glyoxalase/Bleomycin resistance protein/Dihydroxybiphenyl dioxygenase"/>
    <property type="match status" value="1"/>
</dbReference>
<dbReference type="InterPro" id="IPR037523">
    <property type="entry name" value="VOC_core"/>
</dbReference>
<dbReference type="PANTHER" id="PTHR38041">
    <property type="entry name" value="CHORISMATE MUTASE"/>
    <property type="match status" value="1"/>
</dbReference>
<dbReference type="PANTHER" id="PTHR38041:SF1">
    <property type="entry name" value="CHORISMATE MUTASE"/>
    <property type="match status" value="1"/>
</dbReference>
<accession>A0ABT4JAT1</accession>
<dbReference type="Gene3D" id="3.10.180.10">
    <property type="entry name" value="2,3-Dihydroxybiphenyl 1,2-Dioxygenase, domain 1"/>
    <property type="match status" value="1"/>
</dbReference>
<dbReference type="NCBIfam" id="TIGR01803">
    <property type="entry name" value="CM-like"/>
    <property type="match status" value="1"/>
</dbReference>
<feature type="domain" description="Chorismate mutase" evidence="4">
    <location>
        <begin position="4"/>
        <end position="95"/>
    </location>
</feature>
<name>A0ABT4JAT1_9RHOB</name>
<dbReference type="InterPro" id="IPR029068">
    <property type="entry name" value="Glyas_Bleomycin-R_OHBP_Dase"/>
</dbReference>
<gene>
    <name evidence="6" type="ORF">OU682_20615</name>
</gene>
<keyword evidence="7" id="KW-1185">Reference proteome</keyword>
<evidence type="ECO:0000256" key="3">
    <source>
        <dbReference type="SAM" id="Coils"/>
    </source>
</evidence>
<evidence type="ECO:0000256" key="1">
    <source>
        <dbReference type="ARBA" id="ARBA00012404"/>
    </source>
</evidence>
<dbReference type="Proteomes" id="UP001149822">
    <property type="component" value="Unassembled WGS sequence"/>
</dbReference>
<dbReference type="SMART" id="SM00830">
    <property type="entry name" value="CM_2"/>
    <property type="match status" value="1"/>
</dbReference>
<organism evidence="6 7">
    <name type="scientific">Paracoccus benzoatiresistens</name>
    <dbReference type="NCBI Taxonomy" id="2997341"/>
    <lineage>
        <taxon>Bacteria</taxon>
        <taxon>Pseudomonadati</taxon>
        <taxon>Pseudomonadota</taxon>
        <taxon>Alphaproteobacteria</taxon>
        <taxon>Rhodobacterales</taxon>
        <taxon>Paracoccaceae</taxon>
        <taxon>Paracoccus</taxon>
    </lineage>
</organism>
<evidence type="ECO:0000313" key="6">
    <source>
        <dbReference type="EMBL" id="MCZ0963999.1"/>
    </source>
</evidence>
<dbReference type="InterPro" id="IPR036979">
    <property type="entry name" value="CM_dom_sf"/>
</dbReference>
<evidence type="ECO:0000259" key="5">
    <source>
        <dbReference type="PROSITE" id="PS51819"/>
    </source>
</evidence>
<proteinExistence type="predicted"/>
<protein>
    <recommendedName>
        <fullName evidence="1">chorismate mutase</fullName>
        <ecNumber evidence="1">5.4.99.5</ecNumber>
    </recommendedName>
</protein>
<evidence type="ECO:0000256" key="2">
    <source>
        <dbReference type="ARBA" id="ARBA00023235"/>
    </source>
</evidence>
<dbReference type="SUPFAM" id="SSF48600">
    <property type="entry name" value="Chorismate mutase II"/>
    <property type="match status" value="1"/>
</dbReference>
<dbReference type="Pfam" id="PF01817">
    <property type="entry name" value="CM_2"/>
    <property type="match status" value="1"/>
</dbReference>
<dbReference type="InterPro" id="IPR036263">
    <property type="entry name" value="Chorismate_II_sf"/>
</dbReference>
<dbReference type="InterPro" id="IPR008241">
    <property type="entry name" value="Isochorismate_pyruvate-lyase"/>
</dbReference>
<dbReference type="EMBL" id="JAPTYD010000061">
    <property type="protein sequence ID" value="MCZ0963999.1"/>
    <property type="molecule type" value="Genomic_DNA"/>
</dbReference>
<feature type="domain" description="VOC" evidence="5">
    <location>
        <begin position="108"/>
        <end position="226"/>
    </location>
</feature>
<dbReference type="RefSeq" id="WP_268944096.1">
    <property type="nucleotide sequence ID" value="NZ_JAPTYD010000061.1"/>
</dbReference>
<evidence type="ECO:0000259" key="4">
    <source>
        <dbReference type="PROSITE" id="PS51168"/>
    </source>
</evidence>
<dbReference type="Gene3D" id="1.20.59.10">
    <property type="entry name" value="Chorismate mutase"/>
    <property type="match status" value="1"/>
</dbReference>
<dbReference type="EC" id="5.4.99.5" evidence="1"/>